<dbReference type="InterPro" id="IPR011042">
    <property type="entry name" value="6-blade_b-propeller_TolB-like"/>
</dbReference>
<dbReference type="PROSITE" id="PS51318">
    <property type="entry name" value="TAT"/>
    <property type="match status" value="1"/>
</dbReference>
<organism evidence="3">
    <name type="scientific">Streptantibioticus silvisoli</name>
    <dbReference type="NCBI Taxonomy" id="2705255"/>
    <lineage>
        <taxon>Bacteria</taxon>
        <taxon>Bacillati</taxon>
        <taxon>Actinomycetota</taxon>
        <taxon>Actinomycetes</taxon>
        <taxon>Kitasatosporales</taxon>
        <taxon>Streptomycetaceae</taxon>
        <taxon>Streptantibioticus</taxon>
    </lineage>
</organism>
<evidence type="ECO:0000256" key="1">
    <source>
        <dbReference type="SAM" id="MobiDB-lite"/>
    </source>
</evidence>
<feature type="signal peptide" evidence="2">
    <location>
        <begin position="1"/>
        <end position="25"/>
    </location>
</feature>
<gene>
    <name evidence="3" type="ORF">POF50_025865</name>
</gene>
<evidence type="ECO:0000256" key="2">
    <source>
        <dbReference type="SAM" id="SignalP"/>
    </source>
</evidence>
<dbReference type="InterPro" id="IPR006311">
    <property type="entry name" value="TAT_signal"/>
</dbReference>
<accession>A0AA90HD70</accession>
<dbReference type="SUPFAM" id="SSF82171">
    <property type="entry name" value="DPP6 N-terminal domain-like"/>
    <property type="match status" value="1"/>
</dbReference>
<proteinExistence type="predicted"/>
<dbReference type="EMBL" id="JABXJJ020000036">
    <property type="protein sequence ID" value="MDI5972727.1"/>
    <property type="molecule type" value="Genomic_DNA"/>
</dbReference>
<sequence length="674" mass="67460">MNSSTRRTSAALSVAIAVAAGTVLAALPSSAYAGSTSAGTVIASSGTSGTVTEVTAAGATVRTLTGSGTQPAWSPTGARLVSITGNSVVTQRYDGSGLHTVHTTAASTGAPTGPAFAFGGRSVVYTAAGKLQIAPADGATGPQNLLSAAQMSSGNCDTQASASAGGDSVYFTRSSGGCGHNLSVWRYDEQTYGVSQVIAAGSDAVQSQAGDQLVYTGSDGQAYLADSDGGNAQQLTGDGRTYGSYTWAPDGGTVLAVATSGSTHTEVSIDLTASTPTVTNVGRSAGYLAWQPDNAVHAGRVYGSSAAATNIAASRWNWNTAGQSAPGLQTADSAVLVASGDQTDAGLVPALAAKKNGPALMTTATSLDSAVQAELQRVLPQGRTVYLVGGTSVLSSAVSTKVTSLGYKAVRISGSSRYVTSVDIAKATASAPGYVFLATGGDYHSILEAEAAAGSAGADSNATAVYTDGSTMTASVYQYLDSLSPSTVLIPIGSASTALAGAVRAGHLSNWGSTVYAYPVSGSGNTGTSVALARMWWAGGPYTATFVDDDNWHDGLDGYSSMAGWGPVMWVTPTAADAVDETYLKDESASVQDIVTFSGTSNVTTNAFDGLANSLAVSGNWVYDTFLNGASATPIKPARTPEAFTTRRAATTASHGGTAGPQAHALGSPVGIVR</sequence>
<name>A0AA90HD70_9ACTN</name>
<keyword evidence="2" id="KW-0732">Signal</keyword>
<dbReference type="InterPro" id="IPR007253">
    <property type="entry name" value="Cell_wall-bd_2"/>
</dbReference>
<feature type="chain" id="PRO_5041726196" evidence="2">
    <location>
        <begin position="26"/>
        <end position="674"/>
    </location>
</feature>
<comment type="caution">
    <text evidence="3">The sequence shown here is derived from an EMBL/GenBank/DDBJ whole genome shotgun (WGS) entry which is preliminary data.</text>
</comment>
<reference evidence="3" key="1">
    <citation type="submission" date="2023-05" db="EMBL/GenBank/DDBJ databases">
        <title>Streptantibioticus silvisoli sp. nov., acidotolerant actinomycetes 1 from pine litter.</title>
        <authorList>
            <person name="Swiecimska M."/>
            <person name="Golinska P."/>
            <person name="Sangal V."/>
            <person name="Wachnowicz B."/>
            <person name="Goodfellow M."/>
        </authorList>
    </citation>
    <scope>NUCLEOTIDE SEQUENCE</scope>
    <source>
        <strain evidence="3">SL13</strain>
    </source>
</reference>
<feature type="region of interest" description="Disordered" evidence="1">
    <location>
        <begin position="651"/>
        <end position="674"/>
    </location>
</feature>
<dbReference type="Gene3D" id="3.40.50.12090">
    <property type="match status" value="1"/>
</dbReference>
<evidence type="ECO:0000313" key="3">
    <source>
        <dbReference type="EMBL" id="MDI5972727.1"/>
    </source>
</evidence>
<dbReference type="AlphaFoldDB" id="A0AA90HD70"/>
<protein>
    <submittedName>
        <fullName evidence="3">Cell wall-binding repeat-containing protein</fullName>
    </submittedName>
</protein>
<dbReference type="Pfam" id="PF04122">
    <property type="entry name" value="CW_binding_2"/>
    <property type="match status" value="1"/>
</dbReference>
<dbReference type="Gene3D" id="2.120.10.30">
    <property type="entry name" value="TolB, C-terminal domain"/>
    <property type="match status" value="1"/>
</dbReference>
<dbReference type="RefSeq" id="WP_271316167.1">
    <property type="nucleotide sequence ID" value="NZ_JABXJJ020000036.1"/>
</dbReference>